<evidence type="ECO:0000313" key="3">
    <source>
        <dbReference type="EMBL" id="CUU55329.1"/>
    </source>
</evidence>
<dbReference type="GO" id="GO:0046677">
    <property type="term" value="P:response to antibiotic"/>
    <property type="evidence" value="ECO:0007669"/>
    <property type="project" value="InterPro"/>
</dbReference>
<dbReference type="SUPFAM" id="SSF56601">
    <property type="entry name" value="beta-lactamase/transpeptidase-like"/>
    <property type="match status" value="1"/>
</dbReference>
<feature type="domain" description="Beta-lactamase class A catalytic" evidence="2">
    <location>
        <begin position="182"/>
        <end position="321"/>
    </location>
</feature>
<sequence length="349" mass="34328">MLLASSAAATAAATVTGTAGLTAVASTSALVHSVDPSPTTAAASADTTAAPTSTPTATTAAPTATPATTVEPTARATATDAGPAGSNAVGAAEAPNPLAASSASAQGGVTASVLAEQFRAYLAGRPGSTSVALYDAATGETVVSSSATTRTGWETASTVKLDILAALLSKTGQSGQLTSSQTALAKKMISISDNASATSLWNQAGGSAGMNAFYQRLGMSATTAGAGGKWGLTKTTASDQLAVLRAVAYPNTTLSTAARATAKSLLDGVISSQRWGLTAGVPSGVAVEIKNGWLPYDGGWVINSLAHVHGNGRDYVMAAYTRDSASESTGIATVEGLSRIAWAAGTVRG</sequence>
<dbReference type="PANTHER" id="PTHR35333:SF3">
    <property type="entry name" value="BETA-LACTAMASE-TYPE TRANSPEPTIDASE FOLD CONTAINING PROTEIN"/>
    <property type="match status" value="1"/>
</dbReference>
<dbReference type="RefSeq" id="WP_091273634.1">
    <property type="nucleotide sequence ID" value="NZ_FAOZ01000004.1"/>
</dbReference>
<protein>
    <submittedName>
        <fullName evidence="3">Beta-lactamase class A</fullName>
    </submittedName>
</protein>
<accession>A0A0S4QIJ6</accession>
<dbReference type="AlphaFoldDB" id="A0A0S4QIJ6"/>
<dbReference type="Gene3D" id="3.40.710.10">
    <property type="entry name" value="DD-peptidase/beta-lactamase superfamily"/>
    <property type="match status" value="1"/>
</dbReference>
<feature type="compositionally biased region" description="Low complexity" evidence="1">
    <location>
        <begin position="34"/>
        <end position="79"/>
    </location>
</feature>
<dbReference type="GO" id="GO:0030655">
    <property type="term" value="P:beta-lactam antibiotic catabolic process"/>
    <property type="evidence" value="ECO:0007669"/>
    <property type="project" value="InterPro"/>
</dbReference>
<dbReference type="EMBL" id="FAOZ01000004">
    <property type="protein sequence ID" value="CUU55329.1"/>
    <property type="molecule type" value="Genomic_DNA"/>
</dbReference>
<keyword evidence="4" id="KW-1185">Reference proteome</keyword>
<name>A0A0S4QIJ6_9ACTN</name>
<dbReference type="GO" id="GO:0008800">
    <property type="term" value="F:beta-lactamase activity"/>
    <property type="evidence" value="ECO:0007669"/>
    <property type="project" value="InterPro"/>
</dbReference>
<dbReference type="InterPro" id="IPR045155">
    <property type="entry name" value="Beta-lactam_cat"/>
</dbReference>
<organism evidence="3 4">
    <name type="scientific">Parafrankia irregularis</name>
    <dbReference type="NCBI Taxonomy" id="795642"/>
    <lineage>
        <taxon>Bacteria</taxon>
        <taxon>Bacillati</taxon>
        <taxon>Actinomycetota</taxon>
        <taxon>Actinomycetes</taxon>
        <taxon>Frankiales</taxon>
        <taxon>Frankiaceae</taxon>
        <taxon>Parafrankia</taxon>
    </lineage>
</organism>
<dbReference type="Pfam" id="PF13354">
    <property type="entry name" value="Beta-lactamase2"/>
    <property type="match status" value="1"/>
</dbReference>
<reference evidence="4" key="1">
    <citation type="submission" date="2015-11" db="EMBL/GenBank/DDBJ databases">
        <authorList>
            <person name="Varghese N."/>
        </authorList>
    </citation>
    <scope>NUCLEOTIDE SEQUENCE [LARGE SCALE GENOMIC DNA]</scope>
    <source>
        <strain evidence="4">DSM 45899</strain>
    </source>
</reference>
<gene>
    <name evidence="3" type="ORF">Ga0074812_104410</name>
</gene>
<evidence type="ECO:0000313" key="4">
    <source>
        <dbReference type="Proteomes" id="UP000198802"/>
    </source>
</evidence>
<proteinExistence type="predicted"/>
<evidence type="ECO:0000256" key="1">
    <source>
        <dbReference type="SAM" id="MobiDB-lite"/>
    </source>
</evidence>
<dbReference type="InterPro" id="IPR012338">
    <property type="entry name" value="Beta-lactam/transpept-like"/>
</dbReference>
<dbReference type="PANTHER" id="PTHR35333">
    <property type="entry name" value="BETA-LACTAMASE"/>
    <property type="match status" value="1"/>
</dbReference>
<feature type="region of interest" description="Disordered" evidence="1">
    <location>
        <begin position="34"/>
        <end position="90"/>
    </location>
</feature>
<dbReference type="Proteomes" id="UP000198802">
    <property type="component" value="Unassembled WGS sequence"/>
</dbReference>
<evidence type="ECO:0000259" key="2">
    <source>
        <dbReference type="Pfam" id="PF13354"/>
    </source>
</evidence>
<dbReference type="InterPro" id="IPR000871">
    <property type="entry name" value="Beta-lactam_class-A"/>
</dbReference>